<dbReference type="Pfam" id="PF00359">
    <property type="entry name" value="PTS_EIIA_2"/>
    <property type="match status" value="1"/>
</dbReference>
<dbReference type="PANTHER" id="PTHR47738">
    <property type="entry name" value="PTS SYSTEM FRUCTOSE-LIKE EIIA COMPONENT-RELATED"/>
    <property type="match status" value="1"/>
</dbReference>
<dbReference type="PATRIC" id="fig|1543721.4.peg.2050"/>
<dbReference type="Gene3D" id="3.40.930.10">
    <property type="entry name" value="Mannitol-specific EII, Chain A"/>
    <property type="match status" value="1"/>
</dbReference>
<dbReference type="PROSITE" id="PS00372">
    <property type="entry name" value="PTS_EIIA_TYPE_2_HIS"/>
    <property type="match status" value="1"/>
</dbReference>
<dbReference type="GO" id="GO:0030295">
    <property type="term" value="F:protein kinase activator activity"/>
    <property type="evidence" value="ECO:0007669"/>
    <property type="project" value="TreeGrafter"/>
</dbReference>
<protein>
    <submittedName>
        <fullName evidence="2">PTS sugar transporter subunit IIA</fullName>
    </submittedName>
</protein>
<gene>
    <name evidence="2" type="ORF">AAY24_09880</name>
</gene>
<accession>A0A0F7JZA4</accession>
<dbReference type="RefSeq" id="WP_046859547.1">
    <property type="nucleotide sequence ID" value="NZ_CP011412.1"/>
</dbReference>
<dbReference type="OrthoDB" id="95460at2"/>
<dbReference type="AlphaFoldDB" id="A0A0F7JZA4"/>
<keyword evidence="3" id="KW-1185">Reference proteome</keyword>
<dbReference type="InterPro" id="IPR051541">
    <property type="entry name" value="PTS_SugarTrans_NitroReg"/>
</dbReference>
<keyword evidence="2" id="KW-0813">Transport</keyword>
<evidence type="ECO:0000259" key="1">
    <source>
        <dbReference type="PROSITE" id="PS51094"/>
    </source>
</evidence>
<proteinExistence type="predicted"/>
<dbReference type="InterPro" id="IPR016152">
    <property type="entry name" value="PTrfase/Anion_transptr"/>
</dbReference>
<reference evidence="2 3" key="1">
    <citation type="journal article" date="2015" name="Genome Announc.">
        <title>Complete Genome Sequence of Sedimenticola thiotaurini Strain SIP-G1, a Polyphosphate- and Polyhydroxyalkanoate-Accumulating Sulfur-Oxidizing Gammaproteobacterium Isolated from Salt Marsh Sediments.</title>
        <authorList>
            <person name="Flood B.E."/>
            <person name="Jones D.S."/>
            <person name="Bailey J.V."/>
        </authorList>
    </citation>
    <scope>NUCLEOTIDE SEQUENCE [LARGE SCALE GENOMIC DNA]</scope>
    <source>
        <strain evidence="2 3">SIP-G1</strain>
    </source>
</reference>
<organism evidence="2 3">
    <name type="scientific">Sedimenticola thiotaurini</name>
    <dbReference type="NCBI Taxonomy" id="1543721"/>
    <lineage>
        <taxon>Bacteria</taxon>
        <taxon>Pseudomonadati</taxon>
        <taxon>Pseudomonadota</taxon>
        <taxon>Gammaproteobacteria</taxon>
        <taxon>Chromatiales</taxon>
        <taxon>Sedimenticolaceae</taxon>
        <taxon>Sedimenticola</taxon>
    </lineage>
</organism>
<dbReference type="Proteomes" id="UP000034410">
    <property type="component" value="Chromosome"/>
</dbReference>
<dbReference type="InterPro" id="IPR002178">
    <property type="entry name" value="PTS_EIIA_type-2_dom"/>
</dbReference>
<dbReference type="PANTHER" id="PTHR47738:SF1">
    <property type="entry name" value="NITROGEN REGULATORY PROTEIN"/>
    <property type="match status" value="1"/>
</dbReference>
<dbReference type="EMBL" id="CP011412">
    <property type="protein sequence ID" value="AKH20614.1"/>
    <property type="molecule type" value="Genomic_DNA"/>
</dbReference>
<evidence type="ECO:0000313" key="2">
    <source>
        <dbReference type="EMBL" id="AKH20614.1"/>
    </source>
</evidence>
<feature type="domain" description="PTS EIIA type-2" evidence="1">
    <location>
        <begin position="5"/>
        <end position="150"/>
    </location>
</feature>
<dbReference type="PROSITE" id="PS51094">
    <property type="entry name" value="PTS_EIIA_TYPE_2"/>
    <property type="match status" value="1"/>
</dbReference>
<keyword evidence="2" id="KW-0762">Sugar transport</keyword>
<evidence type="ECO:0000313" key="3">
    <source>
        <dbReference type="Proteomes" id="UP000034410"/>
    </source>
</evidence>
<dbReference type="CDD" id="cd00211">
    <property type="entry name" value="PTS_IIA_fru"/>
    <property type="match status" value="1"/>
</dbReference>
<dbReference type="KEGG" id="seds:AAY24_09880"/>
<name>A0A0F7JZA4_9GAMM</name>
<sequence length="158" mass="16999">MFPANFISVERISVANPAASKKRVLEEVAGLLASASDELTQGNVFDKLLERERLGSTGLGHGIALPHARVAGVTEARGAFVQLQSGADFDALDQQPVDLVFGLLVPEEATEEHLQLLAKLATLFSDEAFCQRLRKARDSASLLQEFILQEPMPISASG</sequence>
<dbReference type="SUPFAM" id="SSF55804">
    <property type="entry name" value="Phoshotransferase/anion transport protein"/>
    <property type="match status" value="1"/>
</dbReference>